<dbReference type="AlphaFoldDB" id="A0A4Q9LLT3"/>
<dbReference type="EMBL" id="PIXR01000111">
    <property type="protein sequence ID" value="TBU09057.1"/>
    <property type="molecule type" value="Genomic_DNA"/>
</dbReference>
<sequence>MKINITLATGLKKIIGILKGKVKEIIFMNSMFFDLFKLCFENVRNIANFFKQVKEIQFMDLSDE</sequence>
<evidence type="ECO:0000313" key="2">
    <source>
        <dbReference type="Proteomes" id="UP000293045"/>
    </source>
</evidence>
<name>A0A4Q9LLT3_9MICR</name>
<evidence type="ECO:0000313" key="1">
    <source>
        <dbReference type="EMBL" id="TBU09057.1"/>
    </source>
</evidence>
<gene>
    <name evidence="1" type="ORF">CWI39_0111p0010</name>
</gene>
<accession>A0A4Q9LLT3</accession>
<reference evidence="1 2" key="1">
    <citation type="submission" date="2017-12" db="EMBL/GenBank/DDBJ databases">
        <authorList>
            <person name="Pombert J.-F."/>
            <person name="Haag K.L."/>
            <person name="Ebert D."/>
        </authorList>
    </citation>
    <scope>NUCLEOTIDE SEQUENCE [LARGE SCALE GENOMIC DNA]</scope>
    <source>
        <strain evidence="1">IL-BN-2</strain>
    </source>
</reference>
<proteinExistence type="predicted"/>
<comment type="caution">
    <text evidence="1">The sequence shown here is derived from an EMBL/GenBank/DDBJ whole genome shotgun (WGS) entry which is preliminary data.</text>
</comment>
<organism evidence="1 2">
    <name type="scientific">Hamiltosporidium magnivora</name>
    <dbReference type="NCBI Taxonomy" id="148818"/>
    <lineage>
        <taxon>Eukaryota</taxon>
        <taxon>Fungi</taxon>
        <taxon>Fungi incertae sedis</taxon>
        <taxon>Microsporidia</taxon>
        <taxon>Dubosqiidae</taxon>
        <taxon>Hamiltosporidium</taxon>
    </lineage>
</organism>
<protein>
    <submittedName>
        <fullName evidence="1">Uncharacterized protein</fullName>
    </submittedName>
</protein>
<dbReference type="VEuPathDB" id="MicrosporidiaDB:CWI39_0111p0010"/>
<dbReference type="Proteomes" id="UP000293045">
    <property type="component" value="Unassembled WGS sequence"/>
</dbReference>